<dbReference type="InterPro" id="IPR011047">
    <property type="entry name" value="Quinoprotein_ADH-like_sf"/>
</dbReference>
<proteinExistence type="predicted"/>
<dbReference type="RefSeq" id="WP_215626341.1">
    <property type="nucleotide sequence ID" value="NZ_CP067089.2"/>
</dbReference>
<dbReference type="EMBL" id="CP067089">
    <property type="protein sequence ID" value="QQO09036.1"/>
    <property type="molecule type" value="Genomic_DNA"/>
</dbReference>
<feature type="domain" description="Pyrrolo-quinoline quinone repeat" evidence="2">
    <location>
        <begin position="534"/>
        <end position="670"/>
    </location>
</feature>
<dbReference type="SMART" id="SM00564">
    <property type="entry name" value="PQQ"/>
    <property type="match status" value="3"/>
</dbReference>
<evidence type="ECO:0000313" key="3">
    <source>
        <dbReference type="EMBL" id="QQO09036.1"/>
    </source>
</evidence>
<accession>A0A7T8BA65</accession>
<dbReference type="PROSITE" id="PS51257">
    <property type="entry name" value="PROKAR_LIPOPROTEIN"/>
    <property type="match status" value="1"/>
</dbReference>
<dbReference type="Pfam" id="PF13360">
    <property type="entry name" value="PQQ_2"/>
    <property type="match status" value="1"/>
</dbReference>
<keyword evidence="4" id="KW-1185">Reference proteome</keyword>
<sequence>MKMKFAAVLGAVIVVCALCSCDAIRSRFFRNEPGEAAPPAAEESVPVPIISELETTVRLVQGNAELVRSNERIPLENGAALFAGDTVITGDLASLEITFSSMANIRLLPDSELEIGVVRSIAGEEETVREAELRLSRGALLAKVEKLSLGDEFLVGTPNAVSRVRGTRFLLTYEGAAAAPADRDRGAMTTLAVDQGNVALLPGSGRLQTLFSQRDSDPVSAAVLDRAFSMAPGAGTGEELRIGGGIGNARIAADRESLAAADAAYDTLFREASNAGGIPPDTFETRTLIEAALQRYKAVPLGDAAGELLGLMGYLNDPGGEVSKIPAALPGEFFPSYRERRVYPRQEKKQEPPPNPYPAVVWDAKISDTALSDSISRVGTILLAMDSDGRVYGVDDLGNVLWTYGENSAAMTGLDTSVAVTGETDLTILDGSTGTPRGQWNFDSWAALPRSKAVPVPDGVAMATPRGVAICRQENAQMLREIPVAGGIVSPLVLAGRELVGINGAGSVVIMDVAAGSIRLEVPSRLGTDVLSPRYMDGTIYASNRSGLIIAVDIDSGRILWERTIPQGIRIEPELDASRLYLWASDKTLIRIVSADGSDAGLPVSGVESAPLLSQGRLYWGSAGGTLVTADPATGRILKSNAVPGASSVRPLMVGGNLYIGTDNGRMIKMGAEYL</sequence>
<protein>
    <submittedName>
        <fullName evidence="3">PQQ-binding-like beta-propeller repeat protein</fullName>
    </submittedName>
</protein>
<gene>
    <name evidence="3" type="ORF">JFL75_19225</name>
</gene>
<evidence type="ECO:0000259" key="2">
    <source>
        <dbReference type="Pfam" id="PF13360"/>
    </source>
</evidence>
<dbReference type="Gene3D" id="2.130.10.10">
    <property type="entry name" value="YVTN repeat-like/Quinoprotein amine dehydrogenase"/>
    <property type="match status" value="1"/>
</dbReference>
<reference evidence="3" key="1">
    <citation type="submission" date="2021-01" db="EMBL/GenBank/DDBJ databases">
        <title>Description of Breznakiella homolactica.</title>
        <authorList>
            <person name="Song Y."/>
            <person name="Brune A."/>
        </authorList>
    </citation>
    <scope>NUCLEOTIDE SEQUENCE</scope>
    <source>
        <strain evidence="3">RmG30</strain>
    </source>
</reference>
<dbReference type="AlphaFoldDB" id="A0A7T8BA65"/>
<dbReference type="InterPro" id="IPR015943">
    <property type="entry name" value="WD40/YVTN_repeat-like_dom_sf"/>
</dbReference>
<dbReference type="InterPro" id="IPR002372">
    <property type="entry name" value="PQQ_rpt_dom"/>
</dbReference>
<evidence type="ECO:0000313" key="4">
    <source>
        <dbReference type="Proteomes" id="UP000595917"/>
    </source>
</evidence>
<name>A0A7T8BA65_9SPIR</name>
<dbReference type="InterPro" id="IPR006860">
    <property type="entry name" value="FecR"/>
</dbReference>
<dbReference type="KEGG" id="bhc:JFL75_19225"/>
<organism evidence="3 4">
    <name type="scientific">Breznakiella homolactica</name>
    <dbReference type="NCBI Taxonomy" id="2798577"/>
    <lineage>
        <taxon>Bacteria</taxon>
        <taxon>Pseudomonadati</taxon>
        <taxon>Spirochaetota</taxon>
        <taxon>Spirochaetia</taxon>
        <taxon>Spirochaetales</taxon>
        <taxon>Breznakiellaceae</taxon>
        <taxon>Breznakiella</taxon>
    </lineage>
</organism>
<dbReference type="Proteomes" id="UP000595917">
    <property type="component" value="Chromosome"/>
</dbReference>
<dbReference type="Pfam" id="PF04773">
    <property type="entry name" value="FecR"/>
    <property type="match status" value="1"/>
</dbReference>
<dbReference type="PANTHER" id="PTHR38731:SF1">
    <property type="entry name" value="FECR PROTEIN DOMAIN-CONTAINING PROTEIN"/>
    <property type="match status" value="1"/>
</dbReference>
<dbReference type="SUPFAM" id="SSF50998">
    <property type="entry name" value="Quinoprotein alcohol dehydrogenase-like"/>
    <property type="match status" value="1"/>
</dbReference>
<dbReference type="PANTHER" id="PTHR38731">
    <property type="entry name" value="LIPL45-RELATED LIPOPROTEIN-RELATED"/>
    <property type="match status" value="1"/>
</dbReference>
<evidence type="ECO:0000259" key="1">
    <source>
        <dbReference type="Pfam" id="PF04773"/>
    </source>
</evidence>
<feature type="domain" description="FecR protein" evidence="1">
    <location>
        <begin position="85"/>
        <end position="196"/>
    </location>
</feature>
<dbReference type="InterPro" id="IPR018391">
    <property type="entry name" value="PQQ_b-propeller_rpt"/>
</dbReference>